<keyword evidence="5" id="KW-0539">Nucleus</keyword>
<evidence type="ECO:0000256" key="5">
    <source>
        <dbReference type="ARBA" id="ARBA00023242"/>
    </source>
</evidence>
<proteinExistence type="predicted"/>
<evidence type="ECO:0000313" key="7">
    <source>
        <dbReference type="Proteomes" id="UP001603857"/>
    </source>
</evidence>
<dbReference type="GO" id="GO:0005634">
    <property type="term" value="C:nucleus"/>
    <property type="evidence" value="ECO:0007669"/>
    <property type="project" value="UniProtKB-SubCell"/>
</dbReference>
<comment type="caution">
    <text evidence="6">The sequence shown here is derived from an EMBL/GenBank/DDBJ whole genome shotgun (WGS) entry which is preliminary data.</text>
</comment>
<protein>
    <recommendedName>
        <fullName evidence="8">TF-B3 domain-containing protein</fullName>
    </recommendedName>
</protein>
<reference evidence="6 7" key="1">
    <citation type="submission" date="2024-08" db="EMBL/GenBank/DDBJ databases">
        <title>Insights into the chromosomal genome structure of Flemingia macrophylla.</title>
        <authorList>
            <person name="Ding Y."/>
            <person name="Zhao Y."/>
            <person name="Bi W."/>
            <person name="Wu M."/>
            <person name="Zhao G."/>
            <person name="Gong Y."/>
            <person name="Li W."/>
            <person name="Zhang P."/>
        </authorList>
    </citation>
    <scope>NUCLEOTIDE SEQUENCE [LARGE SCALE GENOMIC DNA]</scope>
    <source>
        <strain evidence="6">DYQJB</strain>
        <tissue evidence="6">Leaf</tissue>
    </source>
</reference>
<evidence type="ECO:0000313" key="6">
    <source>
        <dbReference type="EMBL" id="KAL2317759.1"/>
    </source>
</evidence>
<sequence length="133" mass="15050">MVEGGSHTLVEVESSATQNPALQMSNSIDDESDVVADRTCTVKLTYYKVIGSQLNLPIEFAEFLERQSFHSPIIRGLADSRSCCVIRNKNRKSVKIGKGWRRLCVKNGFYLVDALQFKFINDYCNVVDVRKID</sequence>
<accession>A0ABD1L2L5</accession>
<keyword evidence="2" id="KW-0805">Transcription regulation</keyword>
<organism evidence="6 7">
    <name type="scientific">Flemingia macrophylla</name>
    <dbReference type="NCBI Taxonomy" id="520843"/>
    <lineage>
        <taxon>Eukaryota</taxon>
        <taxon>Viridiplantae</taxon>
        <taxon>Streptophyta</taxon>
        <taxon>Embryophyta</taxon>
        <taxon>Tracheophyta</taxon>
        <taxon>Spermatophyta</taxon>
        <taxon>Magnoliopsida</taxon>
        <taxon>eudicotyledons</taxon>
        <taxon>Gunneridae</taxon>
        <taxon>Pentapetalae</taxon>
        <taxon>rosids</taxon>
        <taxon>fabids</taxon>
        <taxon>Fabales</taxon>
        <taxon>Fabaceae</taxon>
        <taxon>Papilionoideae</taxon>
        <taxon>50 kb inversion clade</taxon>
        <taxon>NPAAA clade</taxon>
        <taxon>indigoferoid/millettioid clade</taxon>
        <taxon>Phaseoleae</taxon>
        <taxon>Flemingia</taxon>
    </lineage>
</organism>
<keyword evidence="3" id="KW-0238">DNA-binding</keyword>
<dbReference type="GO" id="GO:0003677">
    <property type="term" value="F:DNA binding"/>
    <property type="evidence" value="ECO:0007669"/>
    <property type="project" value="UniProtKB-KW"/>
</dbReference>
<dbReference type="InterPro" id="IPR015300">
    <property type="entry name" value="DNA-bd_pseudobarrel_sf"/>
</dbReference>
<dbReference type="SUPFAM" id="SSF101936">
    <property type="entry name" value="DNA-binding pseudobarrel domain"/>
    <property type="match status" value="1"/>
</dbReference>
<comment type="subcellular location">
    <subcellularLocation>
        <location evidence="1">Nucleus</location>
    </subcellularLocation>
</comment>
<keyword evidence="7" id="KW-1185">Reference proteome</keyword>
<evidence type="ECO:0000256" key="3">
    <source>
        <dbReference type="ARBA" id="ARBA00023125"/>
    </source>
</evidence>
<gene>
    <name evidence="6" type="ORF">Fmac_031635</name>
</gene>
<evidence type="ECO:0008006" key="8">
    <source>
        <dbReference type="Google" id="ProtNLM"/>
    </source>
</evidence>
<dbReference type="AlphaFoldDB" id="A0ABD1L2L5"/>
<keyword evidence="4" id="KW-0804">Transcription</keyword>
<dbReference type="EMBL" id="JBGMDY010000011">
    <property type="protein sequence ID" value="KAL2317759.1"/>
    <property type="molecule type" value="Genomic_DNA"/>
</dbReference>
<name>A0ABD1L2L5_9FABA</name>
<evidence type="ECO:0000256" key="2">
    <source>
        <dbReference type="ARBA" id="ARBA00023015"/>
    </source>
</evidence>
<evidence type="ECO:0000256" key="1">
    <source>
        <dbReference type="ARBA" id="ARBA00004123"/>
    </source>
</evidence>
<evidence type="ECO:0000256" key="4">
    <source>
        <dbReference type="ARBA" id="ARBA00023163"/>
    </source>
</evidence>
<dbReference type="Proteomes" id="UP001603857">
    <property type="component" value="Unassembled WGS sequence"/>
</dbReference>
<dbReference type="Gene3D" id="2.40.330.10">
    <property type="entry name" value="DNA-binding pseudobarrel domain"/>
    <property type="match status" value="1"/>
</dbReference>